<dbReference type="InterPro" id="IPR051609">
    <property type="entry name" value="NmrA/Isoflavone_reductase-like"/>
</dbReference>
<evidence type="ECO:0000313" key="5">
    <source>
        <dbReference type="Proteomes" id="UP000015241"/>
    </source>
</evidence>
<evidence type="ECO:0000256" key="2">
    <source>
        <dbReference type="ARBA" id="ARBA00023002"/>
    </source>
</evidence>
<dbReference type="eggNOG" id="ENOG502S12R">
    <property type="taxonomic scope" value="Eukaryota"/>
</dbReference>
<protein>
    <recommendedName>
        <fullName evidence="3">NmrA-like domain-containing protein</fullName>
    </recommendedName>
</protein>
<keyword evidence="5" id="KW-1185">Reference proteome</keyword>
<keyword evidence="1" id="KW-0521">NADP</keyword>
<sequence length="324" mass="35205">MSTKLSHASYTVVLVGATGGLGRDVANVFLASYKPFFSRIVVTARDTATPEAKALAEKGAELVLVNPLDPVTSFTEAFQGVDAVVNLLGATPHEFRDAVGEAAIKSGVAVYFPPEFGTDHRINDFPGYDVQDWIFKGQHARKYRQLGAGKTKVVSVYTGLFLEILIGAYFGFDTANLTYTSVGSSDAKTATTAKADIGRALAEFTLLTLDPETVASVPDDVHVAGNNVSYREVRDIVQRVRTELGVQPAGEIKLQSVDLPAFKETLRKEHLEKPKPGPLDHLKVLVGEGKMDFSKNNNELINPGQSIWKWKTVEDLVRERGGNV</sequence>
<evidence type="ECO:0000313" key="4">
    <source>
        <dbReference type="EMBL" id="EPS96238.1"/>
    </source>
</evidence>
<feature type="domain" description="NmrA-like" evidence="3">
    <location>
        <begin position="11"/>
        <end position="240"/>
    </location>
</feature>
<accession>S8DYP4</accession>
<keyword evidence="2" id="KW-0560">Oxidoreductase</keyword>
<dbReference type="OrthoDB" id="5283654at2759"/>
<dbReference type="Proteomes" id="UP000015241">
    <property type="component" value="Unassembled WGS sequence"/>
</dbReference>
<dbReference type="InterPro" id="IPR008030">
    <property type="entry name" value="NmrA-like"/>
</dbReference>
<organism evidence="4 5">
    <name type="scientific">Fomitopsis schrenkii</name>
    <name type="common">Brown rot fungus</name>
    <dbReference type="NCBI Taxonomy" id="2126942"/>
    <lineage>
        <taxon>Eukaryota</taxon>
        <taxon>Fungi</taxon>
        <taxon>Dikarya</taxon>
        <taxon>Basidiomycota</taxon>
        <taxon>Agaricomycotina</taxon>
        <taxon>Agaricomycetes</taxon>
        <taxon>Polyporales</taxon>
        <taxon>Fomitopsis</taxon>
    </lineage>
</organism>
<dbReference type="AlphaFoldDB" id="S8DYP4"/>
<dbReference type="SUPFAM" id="SSF51735">
    <property type="entry name" value="NAD(P)-binding Rossmann-fold domains"/>
    <property type="match status" value="1"/>
</dbReference>
<dbReference type="Pfam" id="PF05368">
    <property type="entry name" value="NmrA"/>
    <property type="match status" value="1"/>
</dbReference>
<dbReference type="PANTHER" id="PTHR47706">
    <property type="entry name" value="NMRA-LIKE FAMILY PROTEIN"/>
    <property type="match status" value="1"/>
</dbReference>
<dbReference type="HOGENOM" id="CLU_058266_0_0_1"/>
<evidence type="ECO:0000256" key="1">
    <source>
        <dbReference type="ARBA" id="ARBA00022857"/>
    </source>
</evidence>
<dbReference type="GO" id="GO:0016491">
    <property type="term" value="F:oxidoreductase activity"/>
    <property type="evidence" value="ECO:0007669"/>
    <property type="project" value="UniProtKB-KW"/>
</dbReference>
<evidence type="ECO:0000259" key="3">
    <source>
        <dbReference type="Pfam" id="PF05368"/>
    </source>
</evidence>
<dbReference type="InterPro" id="IPR036291">
    <property type="entry name" value="NAD(P)-bd_dom_sf"/>
</dbReference>
<dbReference type="STRING" id="743788.S8DYP4"/>
<dbReference type="EMBL" id="KE504192">
    <property type="protein sequence ID" value="EPS96238.1"/>
    <property type="molecule type" value="Genomic_DNA"/>
</dbReference>
<name>S8DYP4_FOMSC</name>
<gene>
    <name evidence="4" type="ORF">FOMPIDRAFT_1025493</name>
</gene>
<dbReference type="PANTHER" id="PTHR47706:SF9">
    <property type="entry name" value="NMRA-LIKE DOMAIN-CONTAINING PROTEIN-RELATED"/>
    <property type="match status" value="1"/>
</dbReference>
<dbReference type="Gene3D" id="3.40.50.720">
    <property type="entry name" value="NAD(P)-binding Rossmann-like Domain"/>
    <property type="match status" value="1"/>
</dbReference>
<proteinExistence type="predicted"/>
<dbReference type="InParanoid" id="S8DYP4"/>
<reference evidence="4 5" key="1">
    <citation type="journal article" date="2012" name="Science">
        <title>The Paleozoic origin of enzymatic lignin decomposition reconstructed from 31 fungal genomes.</title>
        <authorList>
            <person name="Floudas D."/>
            <person name="Binder M."/>
            <person name="Riley R."/>
            <person name="Barry K."/>
            <person name="Blanchette R.A."/>
            <person name="Henrissat B."/>
            <person name="Martinez A.T."/>
            <person name="Otillar R."/>
            <person name="Spatafora J.W."/>
            <person name="Yadav J.S."/>
            <person name="Aerts A."/>
            <person name="Benoit I."/>
            <person name="Boyd A."/>
            <person name="Carlson A."/>
            <person name="Copeland A."/>
            <person name="Coutinho P.M."/>
            <person name="de Vries R.P."/>
            <person name="Ferreira P."/>
            <person name="Findley K."/>
            <person name="Foster B."/>
            <person name="Gaskell J."/>
            <person name="Glotzer D."/>
            <person name="Gorecki P."/>
            <person name="Heitman J."/>
            <person name="Hesse C."/>
            <person name="Hori C."/>
            <person name="Igarashi K."/>
            <person name="Jurgens J.A."/>
            <person name="Kallen N."/>
            <person name="Kersten P."/>
            <person name="Kohler A."/>
            <person name="Kuees U."/>
            <person name="Kumar T.K.A."/>
            <person name="Kuo A."/>
            <person name="LaButti K."/>
            <person name="Larrondo L.F."/>
            <person name="Lindquist E."/>
            <person name="Ling A."/>
            <person name="Lombard V."/>
            <person name="Lucas S."/>
            <person name="Lundell T."/>
            <person name="Martin R."/>
            <person name="McLaughlin D.J."/>
            <person name="Morgenstern I."/>
            <person name="Morin E."/>
            <person name="Murat C."/>
            <person name="Nagy L.G."/>
            <person name="Nolan M."/>
            <person name="Ohm R.A."/>
            <person name="Patyshakuliyeva A."/>
            <person name="Rokas A."/>
            <person name="Ruiz-Duenas F.J."/>
            <person name="Sabat G."/>
            <person name="Salamov A."/>
            <person name="Samejima M."/>
            <person name="Schmutz J."/>
            <person name="Slot J.C."/>
            <person name="St John F."/>
            <person name="Stenlid J."/>
            <person name="Sun H."/>
            <person name="Sun S."/>
            <person name="Syed K."/>
            <person name="Tsang A."/>
            <person name="Wiebenga A."/>
            <person name="Young D."/>
            <person name="Pisabarro A."/>
            <person name="Eastwood D.C."/>
            <person name="Martin F."/>
            <person name="Cullen D."/>
            <person name="Grigoriev I.V."/>
            <person name="Hibbett D.S."/>
        </authorList>
    </citation>
    <scope>NUCLEOTIDE SEQUENCE</scope>
    <source>
        <strain evidence="5">FP-58527</strain>
    </source>
</reference>